<dbReference type="OrthoDB" id="195616at2"/>
<dbReference type="InterPro" id="IPR021856">
    <property type="entry name" value="DUF3465"/>
</dbReference>
<evidence type="ECO:0000313" key="1">
    <source>
        <dbReference type="EMBL" id="PVZ67663.1"/>
    </source>
</evidence>
<reference evidence="1 2" key="1">
    <citation type="submission" date="2018-04" db="EMBL/GenBank/DDBJ databases">
        <title>Thalassorhabdus spongiae gen. nov., sp. nov., isolated from a marine sponge in South-West Iceland.</title>
        <authorList>
            <person name="Knobloch S."/>
            <person name="Daussin A."/>
            <person name="Johannsson R."/>
            <person name="Marteinsson V.T."/>
        </authorList>
    </citation>
    <scope>NUCLEOTIDE SEQUENCE [LARGE SCALE GENOMIC DNA]</scope>
    <source>
        <strain evidence="1 2">Hp12</strain>
    </source>
</reference>
<comment type="caution">
    <text evidence="1">The sequence shown here is derived from an EMBL/GenBank/DDBJ whole genome shotgun (WGS) entry which is preliminary data.</text>
</comment>
<organism evidence="1 2">
    <name type="scientific">Pelagibaculum spongiae</name>
    <dbReference type="NCBI Taxonomy" id="2080658"/>
    <lineage>
        <taxon>Bacteria</taxon>
        <taxon>Pseudomonadati</taxon>
        <taxon>Pseudomonadota</taxon>
        <taxon>Gammaproteobacteria</taxon>
        <taxon>Oceanospirillales</taxon>
        <taxon>Pelagibaculum</taxon>
    </lineage>
</organism>
<dbReference type="AlphaFoldDB" id="A0A2V1GSH1"/>
<gene>
    <name evidence="1" type="ORF">DC094_14595</name>
</gene>
<evidence type="ECO:0008006" key="3">
    <source>
        <dbReference type="Google" id="ProtNLM"/>
    </source>
</evidence>
<keyword evidence="2" id="KW-1185">Reference proteome</keyword>
<dbReference type="RefSeq" id="WP_116687859.1">
    <property type="nucleotide sequence ID" value="NZ_CAWNYD010000006.1"/>
</dbReference>
<accession>A0A2V1GSH1</accession>
<proteinExistence type="predicted"/>
<sequence length="152" mass="17575">MKKFRFILPLMLLAIALWISGVPLIYDSVPEEIQLAEKYQFTPLRTIQKAFDDETSDLQILQQGKVYKILEDDLDGTRHQKFIIGLINGQTLLLAHNIDLAPRIDNLQAGDRVIFFGEYEWNKHGGVVHWTHKDPAAQHVDGWIDHQGIRYQ</sequence>
<dbReference type="Proteomes" id="UP000244906">
    <property type="component" value="Unassembled WGS sequence"/>
</dbReference>
<protein>
    <recommendedName>
        <fullName evidence="3">DUF3465 domain-containing protein</fullName>
    </recommendedName>
</protein>
<dbReference type="Pfam" id="PF11948">
    <property type="entry name" value="DUF3465"/>
    <property type="match status" value="1"/>
</dbReference>
<name>A0A2V1GSH1_9GAMM</name>
<evidence type="ECO:0000313" key="2">
    <source>
        <dbReference type="Proteomes" id="UP000244906"/>
    </source>
</evidence>
<dbReference type="EMBL" id="QDDL01000006">
    <property type="protein sequence ID" value="PVZ67663.1"/>
    <property type="molecule type" value="Genomic_DNA"/>
</dbReference>